<dbReference type="SUPFAM" id="SSF54637">
    <property type="entry name" value="Thioesterase/thiol ester dehydrase-isomerase"/>
    <property type="match status" value="1"/>
</dbReference>
<gene>
    <name evidence="10" type="primary">fabZ</name>
    <name evidence="11" type="ordered locus">Clole_3048</name>
</gene>
<dbReference type="RefSeq" id="WP_013658023.1">
    <property type="nucleotide sequence ID" value="NC_015275.1"/>
</dbReference>
<evidence type="ECO:0000256" key="2">
    <source>
        <dbReference type="ARBA" id="ARBA00004496"/>
    </source>
</evidence>
<dbReference type="Pfam" id="PF07977">
    <property type="entry name" value="FabA"/>
    <property type="match status" value="1"/>
</dbReference>
<name>F2JNG8_CELLD</name>
<dbReference type="FunFam" id="3.10.129.10:FF:000001">
    <property type="entry name" value="3-hydroxyacyl-[acyl-carrier-protein] dehydratase FabZ"/>
    <property type="match status" value="1"/>
</dbReference>
<keyword evidence="5 10" id="KW-0444">Lipid biosynthesis</keyword>
<protein>
    <recommendedName>
        <fullName evidence="10">3-hydroxyacyl-[acyl-carrier-protein] dehydratase FabZ</fullName>
        <ecNumber evidence="10">4.2.1.59</ecNumber>
    </recommendedName>
    <alternativeName>
        <fullName evidence="10">(3R)-hydroxymyristoyl-[acyl-carrier-protein] dehydratase</fullName>
        <shortName evidence="10">(3R)-hydroxymyristoyl-ACP dehydrase</shortName>
    </alternativeName>
    <alternativeName>
        <fullName evidence="10">Beta-hydroxyacyl-ACP dehydratase</fullName>
    </alternativeName>
</protein>
<dbReference type="HOGENOM" id="CLU_078912_3_0_9"/>
<dbReference type="EMBL" id="CP002582">
    <property type="protein sequence ID" value="ADZ84744.1"/>
    <property type="molecule type" value="Genomic_DNA"/>
</dbReference>
<evidence type="ECO:0000256" key="10">
    <source>
        <dbReference type="HAMAP-Rule" id="MF_00406"/>
    </source>
</evidence>
<evidence type="ECO:0000256" key="4">
    <source>
        <dbReference type="ARBA" id="ARBA00022490"/>
    </source>
</evidence>
<dbReference type="eggNOG" id="COG0764">
    <property type="taxonomic scope" value="Bacteria"/>
</dbReference>
<evidence type="ECO:0000256" key="3">
    <source>
        <dbReference type="ARBA" id="ARBA00009174"/>
    </source>
</evidence>
<dbReference type="GO" id="GO:0006633">
    <property type="term" value="P:fatty acid biosynthetic process"/>
    <property type="evidence" value="ECO:0007669"/>
    <property type="project" value="UniProtKB-UniRule"/>
</dbReference>
<accession>F2JNG8</accession>
<dbReference type="CDD" id="cd01288">
    <property type="entry name" value="FabZ"/>
    <property type="match status" value="1"/>
</dbReference>
<keyword evidence="12" id="KW-1185">Reference proteome</keyword>
<dbReference type="PANTHER" id="PTHR30272">
    <property type="entry name" value="3-HYDROXYACYL-[ACYL-CARRIER-PROTEIN] DEHYDRATASE"/>
    <property type="match status" value="1"/>
</dbReference>
<dbReference type="GO" id="GO:0016020">
    <property type="term" value="C:membrane"/>
    <property type="evidence" value="ECO:0007669"/>
    <property type="project" value="GOC"/>
</dbReference>
<keyword evidence="7 10" id="KW-0443">Lipid metabolism</keyword>
<reference evidence="11 12" key="1">
    <citation type="journal article" date="2011" name="J. Bacteriol.">
        <title>Complete genome sequence of the cellulose-degrading bacterium Cellulosilyticum lentocellum.</title>
        <authorList>
            <consortium name="US DOE Joint Genome Institute"/>
            <person name="Miller D.A."/>
            <person name="Suen G."/>
            <person name="Bruce D."/>
            <person name="Copeland A."/>
            <person name="Cheng J.F."/>
            <person name="Detter C."/>
            <person name="Goodwin L.A."/>
            <person name="Han C.S."/>
            <person name="Hauser L.J."/>
            <person name="Land M.L."/>
            <person name="Lapidus A."/>
            <person name="Lucas S."/>
            <person name="Meincke L."/>
            <person name="Pitluck S."/>
            <person name="Tapia R."/>
            <person name="Teshima H."/>
            <person name="Woyke T."/>
            <person name="Fox B.G."/>
            <person name="Angert E.R."/>
            <person name="Currie C.R."/>
        </authorList>
    </citation>
    <scope>NUCLEOTIDE SEQUENCE [LARGE SCALE GENOMIC DNA]</scope>
    <source>
        <strain evidence="12">ATCC 49066 / DSM 5427 / NCIMB 11756 / RHM5</strain>
    </source>
</reference>
<evidence type="ECO:0000256" key="1">
    <source>
        <dbReference type="ARBA" id="ARBA00001055"/>
    </source>
</evidence>
<evidence type="ECO:0000313" key="12">
    <source>
        <dbReference type="Proteomes" id="UP000008467"/>
    </source>
</evidence>
<keyword evidence="6 10" id="KW-0441">Lipid A biosynthesis</keyword>
<dbReference type="KEGG" id="cle:Clole_3048"/>
<keyword evidence="8 10" id="KW-0456">Lyase</keyword>
<dbReference type="InterPro" id="IPR010084">
    <property type="entry name" value="FabZ"/>
</dbReference>
<dbReference type="InterPro" id="IPR029069">
    <property type="entry name" value="HotDog_dom_sf"/>
</dbReference>
<keyword evidence="4 10" id="KW-0963">Cytoplasm</keyword>
<evidence type="ECO:0000256" key="8">
    <source>
        <dbReference type="ARBA" id="ARBA00023239"/>
    </source>
</evidence>
<dbReference type="NCBIfam" id="NF000582">
    <property type="entry name" value="PRK00006.1"/>
    <property type="match status" value="1"/>
</dbReference>
<dbReference type="GO" id="GO:0009245">
    <property type="term" value="P:lipid A biosynthetic process"/>
    <property type="evidence" value="ECO:0007669"/>
    <property type="project" value="UniProtKB-UniRule"/>
</dbReference>
<dbReference type="PANTHER" id="PTHR30272:SF1">
    <property type="entry name" value="3-HYDROXYACYL-[ACYL-CARRIER-PROTEIN] DEHYDRATASE"/>
    <property type="match status" value="1"/>
</dbReference>
<evidence type="ECO:0000256" key="7">
    <source>
        <dbReference type="ARBA" id="ARBA00023098"/>
    </source>
</evidence>
<dbReference type="NCBIfam" id="TIGR01750">
    <property type="entry name" value="fabZ"/>
    <property type="match status" value="1"/>
</dbReference>
<dbReference type="GO" id="GO:0005737">
    <property type="term" value="C:cytoplasm"/>
    <property type="evidence" value="ECO:0007669"/>
    <property type="project" value="UniProtKB-SubCell"/>
</dbReference>
<evidence type="ECO:0000256" key="6">
    <source>
        <dbReference type="ARBA" id="ARBA00022556"/>
    </source>
</evidence>
<dbReference type="AlphaFoldDB" id="F2JNG8"/>
<comment type="catalytic activity">
    <reaction evidence="1 10">
        <text>a (3R)-hydroxyacyl-[ACP] = a (2E)-enoyl-[ACP] + H2O</text>
        <dbReference type="Rhea" id="RHEA:13097"/>
        <dbReference type="Rhea" id="RHEA-COMP:9925"/>
        <dbReference type="Rhea" id="RHEA-COMP:9945"/>
        <dbReference type="ChEBI" id="CHEBI:15377"/>
        <dbReference type="ChEBI" id="CHEBI:78784"/>
        <dbReference type="ChEBI" id="CHEBI:78827"/>
        <dbReference type="EC" id="4.2.1.59"/>
    </reaction>
</comment>
<evidence type="ECO:0000256" key="5">
    <source>
        <dbReference type="ARBA" id="ARBA00022516"/>
    </source>
</evidence>
<dbReference type="Gene3D" id="3.10.129.10">
    <property type="entry name" value="Hotdog Thioesterase"/>
    <property type="match status" value="1"/>
</dbReference>
<evidence type="ECO:0000313" key="11">
    <source>
        <dbReference type="EMBL" id="ADZ84744.1"/>
    </source>
</evidence>
<comment type="subcellular location">
    <subcellularLocation>
        <location evidence="2 10">Cytoplasm</location>
    </subcellularLocation>
</comment>
<sequence>MLNTKQIMEIIPHRYPFLLVDKAELLEDGGAAVGYKNVTINEPFFQGHFPQEPVMPGVLIVEALAQVGAIALLSQEAFKGKIAYFGGIKDAKFRGKVVPGDTLKLECAIIKQKGPMGVGKAVASVEGKKVCEAELIFAIG</sequence>
<comment type="function">
    <text evidence="9 10">Involved in unsaturated fatty acids biosynthesis. Catalyzes the dehydration of short chain beta-hydroxyacyl-ACPs and long chain saturated and unsaturated beta-hydroxyacyl-ACPs.</text>
</comment>
<comment type="similarity">
    <text evidence="3 10">Belongs to the thioester dehydratase family. FabZ subfamily.</text>
</comment>
<dbReference type="Proteomes" id="UP000008467">
    <property type="component" value="Chromosome"/>
</dbReference>
<organism evidence="11 12">
    <name type="scientific">Cellulosilyticum lentocellum (strain ATCC 49066 / DSM 5427 / NCIMB 11756 / RHM5)</name>
    <name type="common">Clostridium lentocellum</name>
    <dbReference type="NCBI Taxonomy" id="642492"/>
    <lineage>
        <taxon>Bacteria</taxon>
        <taxon>Bacillati</taxon>
        <taxon>Bacillota</taxon>
        <taxon>Clostridia</taxon>
        <taxon>Lachnospirales</taxon>
        <taxon>Cellulosilyticaceae</taxon>
        <taxon>Cellulosilyticum</taxon>
    </lineage>
</organism>
<dbReference type="HAMAP" id="MF_00406">
    <property type="entry name" value="FabZ"/>
    <property type="match status" value="1"/>
</dbReference>
<proteinExistence type="inferred from homology"/>
<dbReference type="GO" id="GO:0019171">
    <property type="term" value="F:(3R)-hydroxyacyl-[acyl-carrier-protein] dehydratase activity"/>
    <property type="evidence" value="ECO:0007669"/>
    <property type="project" value="UniProtKB-EC"/>
</dbReference>
<dbReference type="STRING" id="642492.Clole_3048"/>
<feature type="active site" evidence="10">
    <location>
        <position position="48"/>
    </location>
</feature>
<dbReference type="InterPro" id="IPR013114">
    <property type="entry name" value="FabA_FabZ"/>
</dbReference>
<dbReference type="EC" id="4.2.1.59" evidence="10"/>
<evidence type="ECO:0000256" key="9">
    <source>
        <dbReference type="ARBA" id="ARBA00025049"/>
    </source>
</evidence>